<sequence length="216" mass="23739">MLNITYCLRSSTFHCSELFCGSSIVTTTYIIASAHCIEHIYNTSLSSSLSVCTGAYERNNPADKKKCYMANEAYVHPMYFVDPNYDFAVIKVEEAMDVPHLTSDGYGSTDAFCLPEEDVNYSDYICRVAGFGVWERETQSTAPILQVAPMTIIPNDQCRNIYPVNDCQICAKVNAGETVCNGDSGSPLYCFKSEGAPYHVIGAVSFGTRTCPENGV</sequence>
<evidence type="ECO:0000256" key="2">
    <source>
        <dbReference type="ARBA" id="ARBA00024195"/>
    </source>
</evidence>
<feature type="non-terminal residue" evidence="4">
    <location>
        <position position="216"/>
    </location>
</feature>
<organism evidence="4 5">
    <name type="scientific">Dinothrombium tinctorium</name>
    <dbReference type="NCBI Taxonomy" id="1965070"/>
    <lineage>
        <taxon>Eukaryota</taxon>
        <taxon>Metazoa</taxon>
        <taxon>Ecdysozoa</taxon>
        <taxon>Arthropoda</taxon>
        <taxon>Chelicerata</taxon>
        <taxon>Arachnida</taxon>
        <taxon>Acari</taxon>
        <taxon>Acariformes</taxon>
        <taxon>Trombidiformes</taxon>
        <taxon>Prostigmata</taxon>
        <taxon>Anystina</taxon>
        <taxon>Parasitengona</taxon>
        <taxon>Trombidioidea</taxon>
        <taxon>Trombidiidae</taxon>
        <taxon>Dinothrombium</taxon>
    </lineage>
</organism>
<dbReference type="GO" id="GO:0006508">
    <property type="term" value="P:proteolysis"/>
    <property type="evidence" value="ECO:0007669"/>
    <property type="project" value="InterPro"/>
</dbReference>
<proteinExistence type="inferred from homology"/>
<dbReference type="Pfam" id="PF00089">
    <property type="entry name" value="Trypsin"/>
    <property type="match status" value="1"/>
</dbReference>
<keyword evidence="5" id="KW-1185">Reference proteome</keyword>
<dbReference type="InterPro" id="IPR001254">
    <property type="entry name" value="Trypsin_dom"/>
</dbReference>
<dbReference type="InterPro" id="IPR009003">
    <property type="entry name" value="Peptidase_S1_PA"/>
</dbReference>
<dbReference type="PROSITE" id="PS00135">
    <property type="entry name" value="TRYPSIN_SER"/>
    <property type="match status" value="1"/>
</dbReference>
<dbReference type="Proteomes" id="UP000285301">
    <property type="component" value="Unassembled WGS sequence"/>
</dbReference>
<keyword evidence="1" id="KW-1015">Disulfide bond</keyword>
<dbReference type="EMBL" id="NCKU01015600">
    <property type="protein sequence ID" value="RWR99346.1"/>
    <property type="molecule type" value="Genomic_DNA"/>
</dbReference>
<name>A0A3S4Q698_9ACAR</name>
<evidence type="ECO:0000259" key="3">
    <source>
        <dbReference type="PROSITE" id="PS50240"/>
    </source>
</evidence>
<comment type="similarity">
    <text evidence="2">Belongs to the peptidase S1 family. CLIP subfamily.</text>
</comment>
<dbReference type="PROSITE" id="PS50240">
    <property type="entry name" value="TRYPSIN_DOM"/>
    <property type="match status" value="1"/>
</dbReference>
<protein>
    <submittedName>
        <fullName evidence="4">Chymotrypsinogen B2-like protein</fullName>
    </submittedName>
</protein>
<dbReference type="InterPro" id="IPR043504">
    <property type="entry name" value="Peptidase_S1_PA_chymotrypsin"/>
</dbReference>
<dbReference type="OrthoDB" id="6352591at2759"/>
<dbReference type="SMART" id="SM00020">
    <property type="entry name" value="Tryp_SPc"/>
    <property type="match status" value="1"/>
</dbReference>
<evidence type="ECO:0000313" key="5">
    <source>
        <dbReference type="Proteomes" id="UP000285301"/>
    </source>
</evidence>
<dbReference type="SUPFAM" id="SSF50494">
    <property type="entry name" value="Trypsin-like serine proteases"/>
    <property type="match status" value="1"/>
</dbReference>
<feature type="domain" description="Peptidase S1" evidence="3">
    <location>
        <begin position="1"/>
        <end position="216"/>
    </location>
</feature>
<dbReference type="InterPro" id="IPR001314">
    <property type="entry name" value="Peptidase_S1A"/>
</dbReference>
<dbReference type="Gene3D" id="2.40.10.10">
    <property type="entry name" value="Trypsin-like serine proteases"/>
    <property type="match status" value="2"/>
</dbReference>
<evidence type="ECO:0000256" key="1">
    <source>
        <dbReference type="ARBA" id="ARBA00023157"/>
    </source>
</evidence>
<dbReference type="STRING" id="1965070.A0A3S4Q698"/>
<comment type="caution">
    <text evidence="4">The sequence shown here is derived from an EMBL/GenBank/DDBJ whole genome shotgun (WGS) entry which is preliminary data.</text>
</comment>
<dbReference type="PRINTS" id="PR00722">
    <property type="entry name" value="CHYMOTRYPSIN"/>
</dbReference>
<dbReference type="InterPro" id="IPR051487">
    <property type="entry name" value="Ser/Thr_Proteases_Immune/Dev"/>
</dbReference>
<dbReference type="InterPro" id="IPR033116">
    <property type="entry name" value="TRYPSIN_SER"/>
</dbReference>
<reference evidence="4 5" key="1">
    <citation type="journal article" date="2018" name="Gigascience">
        <title>Genomes of trombidid mites reveal novel predicted allergens and laterally-transferred genes associated with secondary metabolism.</title>
        <authorList>
            <person name="Dong X."/>
            <person name="Chaisiri K."/>
            <person name="Xia D."/>
            <person name="Armstrong S.D."/>
            <person name="Fang Y."/>
            <person name="Donnelly M.J."/>
            <person name="Kadowaki T."/>
            <person name="McGarry J.W."/>
            <person name="Darby A.C."/>
            <person name="Makepeace B.L."/>
        </authorList>
    </citation>
    <scope>NUCLEOTIDE SEQUENCE [LARGE SCALE GENOMIC DNA]</scope>
    <source>
        <strain evidence="4">UoL-WK</strain>
    </source>
</reference>
<gene>
    <name evidence="4" type="ORF">B4U79_17039</name>
</gene>
<dbReference type="GO" id="GO:0004252">
    <property type="term" value="F:serine-type endopeptidase activity"/>
    <property type="evidence" value="ECO:0007669"/>
    <property type="project" value="InterPro"/>
</dbReference>
<dbReference type="AlphaFoldDB" id="A0A3S4Q698"/>
<evidence type="ECO:0000313" key="4">
    <source>
        <dbReference type="EMBL" id="RWR99346.1"/>
    </source>
</evidence>
<accession>A0A3S4Q698</accession>
<dbReference type="PANTHER" id="PTHR24256">
    <property type="entry name" value="TRYPTASE-RELATED"/>
    <property type="match status" value="1"/>
</dbReference>